<organism evidence="15 16">
    <name type="scientific">Plutella xylostella</name>
    <name type="common">Diamondback moth</name>
    <name type="synonym">Plutella maculipennis</name>
    <dbReference type="NCBI Taxonomy" id="51655"/>
    <lineage>
        <taxon>Eukaryota</taxon>
        <taxon>Metazoa</taxon>
        <taxon>Ecdysozoa</taxon>
        <taxon>Arthropoda</taxon>
        <taxon>Hexapoda</taxon>
        <taxon>Insecta</taxon>
        <taxon>Pterygota</taxon>
        <taxon>Neoptera</taxon>
        <taxon>Endopterygota</taxon>
        <taxon>Lepidoptera</taxon>
        <taxon>Glossata</taxon>
        <taxon>Ditrysia</taxon>
        <taxon>Yponomeutoidea</taxon>
        <taxon>Plutellidae</taxon>
        <taxon>Plutella</taxon>
    </lineage>
</organism>
<dbReference type="GO" id="GO:0006883">
    <property type="term" value="P:intracellular sodium ion homeostasis"/>
    <property type="evidence" value="ECO:0007669"/>
    <property type="project" value="TreeGrafter"/>
</dbReference>
<evidence type="ECO:0000256" key="10">
    <source>
        <dbReference type="ARBA" id="ARBA00037422"/>
    </source>
</evidence>
<keyword evidence="3" id="KW-0915">Sodium</keyword>
<feature type="transmembrane region" description="Helical" evidence="13">
    <location>
        <begin position="127"/>
        <end position="147"/>
    </location>
</feature>
<keyword evidence="3" id="KW-0630">Potassium</keyword>
<evidence type="ECO:0000256" key="12">
    <source>
        <dbReference type="ARBA" id="ARBA00039096"/>
    </source>
</evidence>
<evidence type="ECO:0000256" key="2">
    <source>
        <dbReference type="ARBA" id="ARBA00022475"/>
    </source>
</evidence>
<feature type="transmembrane region" description="Helical" evidence="13">
    <location>
        <begin position="295"/>
        <end position="316"/>
    </location>
</feature>
<dbReference type="InterPro" id="IPR018303">
    <property type="entry name" value="ATPase_P-typ_P_site"/>
</dbReference>
<proteinExistence type="predicted"/>
<dbReference type="GO" id="GO:0016887">
    <property type="term" value="F:ATP hydrolysis activity"/>
    <property type="evidence" value="ECO:0007669"/>
    <property type="project" value="InterPro"/>
</dbReference>
<keyword evidence="6" id="KW-0067">ATP-binding</keyword>
<dbReference type="SUPFAM" id="SSF81653">
    <property type="entry name" value="Calcium ATPase, transduction domain A"/>
    <property type="match status" value="1"/>
</dbReference>
<evidence type="ECO:0000313" key="16">
    <source>
        <dbReference type="Proteomes" id="UP000653454"/>
    </source>
</evidence>
<dbReference type="Gene3D" id="1.20.1110.10">
    <property type="entry name" value="Calcium-transporting ATPase, transmembrane domain"/>
    <property type="match status" value="1"/>
</dbReference>
<evidence type="ECO:0000256" key="9">
    <source>
        <dbReference type="ARBA" id="ARBA00023136"/>
    </source>
</evidence>
<dbReference type="GO" id="GO:0036376">
    <property type="term" value="P:sodium ion export across plasma membrane"/>
    <property type="evidence" value="ECO:0007669"/>
    <property type="project" value="TreeGrafter"/>
</dbReference>
<dbReference type="Proteomes" id="UP000653454">
    <property type="component" value="Unassembled WGS sequence"/>
</dbReference>
<dbReference type="GO" id="GO:0005391">
    <property type="term" value="F:P-type sodium:potassium-exchanging transporter activity"/>
    <property type="evidence" value="ECO:0007669"/>
    <property type="project" value="UniProtKB-EC"/>
</dbReference>
<evidence type="ECO:0000256" key="3">
    <source>
        <dbReference type="ARBA" id="ARBA00022607"/>
    </source>
</evidence>
<comment type="caution">
    <text evidence="15">The sequence shown here is derived from an EMBL/GenBank/DDBJ whole genome shotgun (WGS) entry which is preliminary data.</text>
</comment>
<evidence type="ECO:0000259" key="14">
    <source>
        <dbReference type="SMART" id="SM00831"/>
    </source>
</evidence>
<sequence length="623" mass="68195">MNTKTNSLTELFRPNNPKRLRSRELSNTRLNLLKKEIQTTDHLIPLNELYQHLGTDPSTGLSSARAAQLLHFYGPNTLTPSTNYGILTQLFKSLCTGFSILIWVGAALCLIAYLIEVMNKPNPSRDNLYLGCVLVAVDLVCGLFSFVQNYRSTRIMKTFNNMLPSYAHCVRDGVLRERATHEVVKGDVVRVQAGDIVPADIRIIDSKGFKVDNSSLTGESIAVPRSNSEGNPNILESTNVAFFSTQCVEGWALGVVICTGDLTALGRVAGLAARIKPQPSPLTLHIHHFMKCVSVWALSLGVFVAVASYCLGYPLMQITVIVIGIIVANIPEGLQPTVTAALTVTAKHMMKRNCVVKNLDAIEALGACTAICSDKTGTLTENKMCVWDVWVWNTLCGVETSLGRISQVFLHSTASVGPEGAIHGDASETAILEFLFHTDDPTARRVAFPNIAEIPFNSVNKYQVSVHLDTKSSSYIVMMKGAPENIISRCSTIAMKNGESNFTDAMKKVAEEATESLANTGERVLAFADMALNTKDFPMGFEFDTEKENFPLNNLRFLGLVGLMDPPRRENIDPGRWGSGQHMLTRVCNSGLTSEMQQPTLEPRGPAQSALYDDTACNTWRGI</sequence>
<dbReference type="GO" id="GO:1902600">
    <property type="term" value="P:proton transmembrane transport"/>
    <property type="evidence" value="ECO:0007669"/>
    <property type="project" value="TreeGrafter"/>
</dbReference>
<dbReference type="PRINTS" id="PR00119">
    <property type="entry name" value="CATATPASE"/>
</dbReference>
<dbReference type="Gene3D" id="2.70.150.10">
    <property type="entry name" value="Calcium-transporting ATPase, cytoplasmic transduction domain A"/>
    <property type="match status" value="1"/>
</dbReference>
<dbReference type="InterPro" id="IPR023298">
    <property type="entry name" value="ATPase_P-typ_TM_dom_sf"/>
</dbReference>
<dbReference type="PANTHER" id="PTHR43294:SF13">
    <property type="entry name" value="SODIUM_POTASSIUM-TRANSPORTING ATPASE SUBUNIT ALPHA"/>
    <property type="match status" value="1"/>
</dbReference>
<dbReference type="NCBIfam" id="TIGR01494">
    <property type="entry name" value="ATPase_P-type"/>
    <property type="match status" value="1"/>
</dbReference>
<accession>A0A8S4CUE9</accession>
<evidence type="ECO:0000256" key="7">
    <source>
        <dbReference type="ARBA" id="ARBA00022967"/>
    </source>
</evidence>
<dbReference type="AlphaFoldDB" id="A0A8S4CUE9"/>
<dbReference type="InterPro" id="IPR023299">
    <property type="entry name" value="ATPase_P-typ_cyto_dom_N"/>
</dbReference>
<dbReference type="SUPFAM" id="SSF81660">
    <property type="entry name" value="Metal cation-transporting ATPase, ATP-binding domain N"/>
    <property type="match status" value="1"/>
</dbReference>
<keyword evidence="5" id="KW-0547">Nucleotide-binding</keyword>
<evidence type="ECO:0000256" key="1">
    <source>
        <dbReference type="ARBA" id="ARBA00004651"/>
    </source>
</evidence>
<keyword evidence="8 13" id="KW-1133">Transmembrane helix</keyword>
<dbReference type="PROSITE" id="PS00154">
    <property type="entry name" value="ATPASE_E1_E2"/>
    <property type="match status" value="1"/>
</dbReference>
<dbReference type="GO" id="GO:0005524">
    <property type="term" value="F:ATP binding"/>
    <property type="evidence" value="ECO:0007669"/>
    <property type="project" value="UniProtKB-KW"/>
</dbReference>
<evidence type="ECO:0000256" key="4">
    <source>
        <dbReference type="ARBA" id="ARBA00022692"/>
    </source>
</evidence>
<keyword evidence="3" id="KW-0740">Sodium/potassium transport</keyword>
<dbReference type="InterPro" id="IPR059000">
    <property type="entry name" value="ATPase_P-type_domA"/>
</dbReference>
<keyword evidence="2" id="KW-1003">Cell membrane</keyword>
<comment type="subcellular location">
    <subcellularLocation>
        <location evidence="1">Cell membrane</location>
        <topology evidence="1">Multi-pass membrane protein</topology>
    </subcellularLocation>
</comment>
<dbReference type="GO" id="GO:0005886">
    <property type="term" value="C:plasma membrane"/>
    <property type="evidence" value="ECO:0007669"/>
    <property type="project" value="UniProtKB-SubCell"/>
</dbReference>
<evidence type="ECO:0000256" key="6">
    <source>
        <dbReference type="ARBA" id="ARBA00022840"/>
    </source>
</evidence>
<feature type="transmembrane region" description="Helical" evidence="13">
    <location>
        <begin position="94"/>
        <end position="115"/>
    </location>
</feature>
<keyword evidence="9 13" id="KW-0472">Membrane</keyword>
<dbReference type="FunFam" id="3.40.50.1000:FF:000001">
    <property type="entry name" value="Phospholipid-transporting ATPase IC"/>
    <property type="match status" value="1"/>
</dbReference>
<comment type="subunit">
    <text evidence="11">The sodium/potassium-transporting ATPase is composed of a catalytic alpha subunit, an auxiliary non-catalytic beta subunit and an additional regulatory subunit.</text>
</comment>
<evidence type="ECO:0000256" key="8">
    <source>
        <dbReference type="ARBA" id="ARBA00022989"/>
    </source>
</evidence>
<evidence type="ECO:0000313" key="15">
    <source>
        <dbReference type="EMBL" id="CAG9087876.1"/>
    </source>
</evidence>
<dbReference type="InterPro" id="IPR001757">
    <property type="entry name" value="P_typ_ATPase"/>
</dbReference>
<dbReference type="Pfam" id="PF00122">
    <property type="entry name" value="E1-E2_ATPase"/>
    <property type="match status" value="1"/>
</dbReference>
<evidence type="ECO:0000256" key="11">
    <source>
        <dbReference type="ARBA" id="ARBA00038795"/>
    </source>
</evidence>
<dbReference type="EC" id="7.2.2.13" evidence="12"/>
<keyword evidence="16" id="KW-1185">Reference proteome</keyword>
<dbReference type="PANTHER" id="PTHR43294">
    <property type="entry name" value="SODIUM/POTASSIUM-TRANSPORTING ATPASE SUBUNIT ALPHA"/>
    <property type="match status" value="1"/>
</dbReference>
<dbReference type="Pfam" id="PF00690">
    <property type="entry name" value="Cation_ATPase_N"/>
    <property type="match status" value="1"/>
</dbReference>
<dbReference type="SUPFAM" id="SSF81665">
    <property type="entry name" value="Calcium ATPase, transmembrane domain M"/>
    <property type="match status" value="1"/>
</dbReference>
<dbReference type="GO" id="GO:0030007">
    <property type="term" value="P:intracellular potassium ion homeostasis"/>
    <property type="evidence" value="ECO:0007669"/>
    <property type="project" value="TreeGrafter"/>
</dbReference>
<dbReference type="Pfam" id="PF13246">
    <property type="entry name" value="Cation_ATPase"/>
    <property type="match status" value="1"/>
</dbReference>
<gene>
    <name evidence="15" type="ORF">PLXY2_LOCUS302</name>
</gene>
<protein>
    <recommendedName>
        <fullName evidence="12">Na(+)/K(+)-exchanging ATPase</fullName>
        <ecNumber evidence="12">7.2.2.13</ecNumber>
    </recommendedName>
</protein>
<dbReference type="InterPro" id="IPR008250">
    <property type="entry name" value="ATPase_P-typ_transduc_dom_A_sf"/>
</dbReference>
<evidence type="ECO:0000256" key="13">
    <source>
        <dbReference type="SAM" id="Phobius"/>
    </source>
</evidence>
<keyword evidence="7" id="KW-1278">Translocase</keyword>
<dbReference type="InterPro" id="IPR050510">
    <property type="entry name" value="Cation_transp_ATPase_P-type"/>
</dbReference>
<keyword evidence="4 13" id="KW-0812">Transmembrane</keyword>
<dbReference type="EMBL" id="CAJHNJ030000001">
    <property type="protein sequence ID" value="CAG9087876.1"/>
    <property type="molecule type" value="Genomic_DNA"/>
</dbReference>
<dbReference type="InterPro" id="IPR004014">
    <property type="entry name" value="ATPase_P-typ_cation-transptr_N"/>
</dbReference>
<comment type="function">
    <text evidence="10">This is the catalytic component of the active enzyme, which catalyzes the hydrolysis of ATP coupled with the exchange of sodium and potassium ions across the plasma membrane. This action creates the electrochemical gradient of sodium and potassium ions, providing the energy for active transport of various nutrients.</text>
</comment>
<dbReference type="Gene3D" id="3.40.1110.10">
    <property type="entry name" value="Calcium-transporting ATPase, cytoplasmic domain N"/>
    <property type="match status" value="1"/>
</dbReference>
<keyword evidence="3" id="KW-0739">Sodium transport</keyword>
<keyword evidence="3" id="KW-0406">Ion transport</keyword>
<keyword evidence="3" id="KW-0813">Transport</keyword>
<dbReference type="GO" id="GO:1990573">
    <property type="term" value="P:potassium ion import across plasma membrane"/>
    <property type="evidence" value="ECO:0007669"/>
    <property type="project" value="TreeGrafter"/>
</dbReference>
<dbReference type="SMART" id="SM00831">
    <property type="entry name" value="Cation_ATPase_N"/>
    <property type="match status" value="1"/>
</dbReference>
<keyword evidence="3" id="KW-0633">Potassium transport</keyword>
<feature type="domain" description="Cation-transporting P-type ATPase N-terminal" evidence="14">
    <location>
        <begin position="40"/>
        <end position="114"/>
    </location>
</feature>
<evidence type="ECO:0000256" key="5">
    <source>
        <dbReference type="ARBA" id="ARBA00022741"/>
    </source>
</evidence>
<dbReference type="PRINTS" id="PR00121">
    <property type="entry name" value="NAKATPASE"/>
</dbReference>
<name>A0A8S4CUE9_PLUXY</name>
<reference evidence="15" key="1">
    <citation type="submission" date="2020-11" db="EMBL/GenBank/DDBJ databases">
        <authorList>
            <person name="Whiteford S."/>
        </authorList>
    </citation>
    <scope>NUCLEOTIDE SEQUENCE</scope>
</reference>